<comment type="caution">
    <text evidence="2">The sequence shown here is derived from an EMBL/GenBank/DDBJ whole genome shotgun (WGS) entry which is preliminary data.</text>
</comment>
<evidence type="ECO:0000313" key="2">
    <source>
        <dbReference type="EMBL" id="KAG0570029.1"/>
    </source>
</evidence>
<keyword evidence="1" id="KW-1133">Transmembrane helix</keyword>
<sequence length="102" mass="11702">MLCALRLRIIVTVRETDALEVAVIQNILFYFILLSFIVRFHKPEARTYILIDQSINVPVELFNVLSVSTSATSCCVKMPYMPVTDLIVLAFAKRFFVANFIR</sequence>
<evidence type="ECO:0000313" key="3">
    <source>
        <dbReference type="Proteomes" id="UP000822688"/>
    </source>
</evidence>
<proteinExistence type="predicted"/>
<dbReference type="AlphaFoldDB" id="A0A8T0HHZ6"/>
<organism evidence="2 3">
    <name type="scientific">Ceratodon purpureus</name>
    <name type="common">Fire moss</name>
    <name type="synonym">Dicranum purpureum</name>
    <dbReference type="NCBI Taxonomy" id="3225"/>
    <lineage>
        <taxon>Eukaryota</taxon>
        <taxon>Viridiplantae</taxon>
        <taxon>Streptophyta</taxon>
        <taxon>Embryophyta</taxon>
        <taxon>Bryophyta</taxon>
        <taxon>Bryophytina</taxon>
        <taxon>Bryopsida</taxon>
        <taxon>Dicranidae</taxon>
        <taxon>Pseudoditrichales</taxon>
        <taxon>Ditrichaceae</taxon>
        <taxon>Ceratodon</taxon>
    </lineage>
</organism>
<dbReference type="EMBL" id="CM026427">
    <property type="protein sequence ID" value="KAG0570029.1"/>
    <property type="molecule type" value="Genomic_DNA"/>
</dbReference>
<reference evidence="2 3" key="1">
    <citation type="submission" date="2020-06" db="EMBL/GenBank/DDBJ databases">
        <title>WGS assembly of Ceratodon purpureus strain R40.</title>
        <authorList>
            <person name="Carey S.B."/>
            <person name="Jenkins J."/>
            <person name="Shu S."/>
            <person name="Lovell J.T."/>
            <person name="Sreedasyam A."/>
            <person name="Maumus F."/>
            <person name="Tiley G.P."/>
            <person name="Fernandez-Pozo N."/>
            <person name="Barry K."/>
            <person name="Chen C."/>
            <person name="Wang M."/>
            <person name="Lipzen A."/>
            <person name="Daum C."/>
            <person name="Saski C.A."/>
            <person name="Payton A.C."/>
            <person name="Mcbreen J.C."/>
            <person name="Conrad R.E."/>
            <person name="Kollar L.M."/>
            <person name="Olsson S."/>
            <person name="Huttunen S."/>
            <person name="Landis J.B."/>
            <person name="Wickett N.J."/>
            <person name="Johnson M.G."/>
            <person name="Rensing S.A."/>
            <person name="Grimwood J."/>
            <person name="Schmutz J."/>
            <person name="Mcdaniel S.F."/>
        </authorList>
    </citation>
    <scope>NUCLEOTIDE SEQUENCE [LARGE SCALE GENOMIC DNA]</scope>
    <source>
        <strain evidence="2 3">R40</strain>
    </source>
</reference>
<keyword evidence="1" id="KW-0812">Transmembrane</keyword>
<feature type="transmembrane region" description="Helical" evidence="1">
    <location>
        <begin position="22"/>
        <end position="40"/>
    </location>
</feature>
<gene>
    <name evidence="2" type="ORF">KC19_6G133600</name>
</gene>
<keyword evidence="3" id="KW-1185">Reference proteome</keyword>
<name>A0A8T0HHZ6_CERPU</name>
<protein>
    <submittedName>
        <fullName evidence="2">Uncharacterized protein</fullName>
    </submittedName>
</protein>
<evidence type="ECO:0000256" key="1">
    <source>
        <dbReference type="SAM" id="Phobius"/>
    </source>
</evidence>
<keyword evidence="1" id="KW-0472">Membrane</keyword>
<accession>A0A8T0HHZ6</accession>
<dbReference type="Proteomes" id="UP000822688">
    <property type="component" value="Chromosome 6"/>
</dbReference>